<dbReference type="InterPro" id="IPR010666">
    <property type="entry name" value="Znf_GRF"/>
</dbReference>
<feature type="domain" description="CCHC-type" evidence="5">
    <location>
        <begin position="266"/>
        <end position="279"/>
    </location>
</feature>
<evidence type="ECO:0000313" key="7">
    <source>
        <dbReference type="EMBL" id="KAF9588843.1"/>
    </source>
</evidence>
<feature type="domain" description="GRF-type" evidence="6">
    <location>
        <begin position="158"/>
        <end position="200"/>
    </location>
</feature>
<evidence type="ECO:0000256" key="4">
    <source>
        <dbReference type="PROSITE-ProRule" id="PRU00047"/>
    </source>
</evidence>
<keyword evidence="8" id="KW-1185">Reference proteome</keyword>
<dbReference type="Pfam" id="PF00098">
    <property type="entry name" value="zf-CCHC"/>
    <property type="match status" value="4"/>
</dbReference>
<dbReference type="PANTHER" id="PTHR33680:SF1">
    <property type="entry name" value="OS05G0489500 PROTEIN"/>
    <property type="match status" value="1"/>
</dbReference>
<evidence type="ECO:0000256" key="2">
    <source>
        <dbReference type="ARBA" id="ARBA00022771"/>
    </source>
</evidence>
<dbReference type="PANTHER" id="PTHR33680">
    <property type="entry name" value="OS07G0190500 PROTEIN"/>
    <property type="match status" value="1"/>
</dbReference>
<gene>
    <name evidence="7" type="ORF">IFM89_016781</name>
</gene>
<sequence>MIELDDVDEDFLSQIEAAETKAIINQKRKRIINNNQEEAHNNNNKRNNSLITVSDDACFKCGKFGHWSRDCDSNSGLGNETVVVDDDKACPCGLGLCIVYTANTERNRGRKFYRCPAREENGGCGFFEWCDSSSATPTSNVAQYSTPILSSSFPDVACPCGAGVCLIRTAKTEKNMGQQFYRCPANQESSCGFFQWCSERSSTGALQANTFKTSNLSSSSNKSYGESRGNSCFKCGQDGHWARDCLEPSSGSSVDFGGKSASSGTCYKCGISGHWSRDCLKPSSASSVEVAGSSVSAGSCYKCSKSGHWAKDCPGQNPKAGRWR</sequence>
<dbReference type="GO" id="GO:0003676">
    <property type="term" value="F:nucleic acid binding"/>
    <property type="evidence" value="ECO:0007669"/>
    <property type="project" value="InterPro"/>
</dbReference>
<accession>A0A835GZL7</accession>
<evidence type="ECO:0000256" key="1">
    <source>
        <dbReference type="ARBA" id="ARBA00022723"/>
    </source>
</evidence>
<evidence type="ECO:0000256" key="3">
    <source>
        <dbReference type="ARBA" id="ARBA00022833"/>
    </source>
</evidence>
<reference evidence="7 8" key="1">
    <citation type="submission" date="2020-10" db="EMBL/GenBank/DDBJ databases">
        <title>The Coptis chinensis genome and diversification of protoberbering-type alkaloids.</title>
        <authorList>
            <person name="Wang B."/>
            <person name="Shu S."/>
            <person name="Song C."/>
            <person name="Liu Y."/>
        </authorList>
    </citation>
    <scope>NUCLEOTIDE SEQUENCE [LARGE SCALE GENOMIC DNA]</scope>
    <source>
        <strain evidence="7">HL-2020</strain>
        <tissue evidence="7">Leaf</tissue>
    </source>
</reference>
<dbReference type="Gene3D" id="4.10.60.10">
    <property type="entry name" value="Zinc finger, CCHC-type"/>
    <property type="match status" value="4"/>
</dbReference>
<protein>
    <submittedName>
        <fullName evidence="7">Uncharacterized protein</fullName>
    </submittedName>
</protein>
<evidence type="ECO:0000313" key="8">
    <source>
        <dbReference type="Proteomes" id="UP000631114"/>
    </source>
</evidence>
<feature type="domain" description="CCHC-type" evidence="5">
    <location>
        <begin position="300"/>
        <end position="314"/>
    </location>
</feature>
<comment type="caution">
    <text evidence="7">The sequence shown here is derived from an EMBL/GenBank/DDBJ whole genome shotgun (WGS) entry which is preliminary data.</text>
</comment>
<dbReference type="InterPro" id="IPR001878">
    <property type="entry name" value="Znf_CCHC"/>
</dbReference>
<feature type="domain" description="GRF-type" evidence="6">
    <location>
        <begin position="90"/>
        <end position="133"/>
    </location>
</feature>
<name>A0A835GZL7_9MAGN</name>
<proteinExistence type="predicted"/>
<dbReference type="PROSITE" id="PS51999">
    <property type="entry name" value="ZF_GRF"/>
    <property type="match status" value="2"/>
</dbReference>
<dbReference type="Pfam" id="PF06839">
    <property type="entry name" value="Zn_ribbon_GRF"/>
    <property type="match status" value="2"/>
</dbReference>
<dbReference type="EMBL" id="JADFTS010000009">
    <property type="protein sequence ID" value="KAF9588843.1"/>
    <property type="molecule type" value="Genomic_DNA"/>
</dbReference>
<dbReference type="Proteomes" id="UP000631114">
    <property type="component" value="Unassembled WGS sequence"/>
</dbReference>
<keyword evidence="3" id="KW-0862">Zinc</keyword>
<feature type="domain" description="CCHC-type" evidence="5">
    <location>
        <begin position="58"/>
        <end position="71"/>
    </location>
</feature>
<dbReference type="PROSITE" id="PS50158">
    <property type="entry name" value="ZF_CCHC"/>
    <property type="match status" value="4"/>
</dbReference>
<dbReference type="AlphaFoldDB" id="A0A835GZL7"/>
<dbReference type="OrthoDB" id="5418639at2759"/>
<evidence type="ECO:0000259" key="6">
    <source>
        <dbReference type="PROSITE" id="PS51999"/>
    </source>
</evidence>
<organism evidence="7 8">
    <name type="scientific">Coptis chinensis</name>
    <dbReference type="NCBI Taxonomy" id="261450"/>
    <lineage>
        <taxon>Eukaryota</taxon>
        <taxon>Viridiplantae</taxon>
        <taxon>Streptophyta</taxon>
        <taxon>Embryophyta</taxon>
        <taxon>Tracheophyta</taxon>
        <taxon>Spermatophyta</taxon>
        <taxon>Magnoliopsida</taxon>
        <taxon>Ranunculales</taxon>
        <taxon>Ranunculaceae</taxon>
        <taxon>Coptidoideae</taxon>
        <taxon>Coptis</taxon>
    </lineage>
</organism>
<keyword evidence="2 4" id="KW-0863">Zinc-finger</keyword>
<dbReference type="GO" id="GO:0008270">
    <property type="term" value="F:zinc ion binding"/>
    <property type="evidence" value="ECO:0007669"/>
    <property type="project" value="UniProtKB-KW"/>
</dbReference>
<evidence type="ECO:0000259" key="5">
    <source>
        <dbReference type="PROSITE" id="PS50158"/>
    </source>
</evidence>
<keyword evidence="1" id="KW-0479">Metal-binding</keyword>
<dbReference type="InterPro" id="IPR036875">
    <property type="entry name" value="Znf_CCHC_sf"/>
</dbReference>
<dbReference type="SMART" id="SM00343">
    <property type="entry name" value="ZnF_C2HC"/>
    <property type="match status" value="4"/>
</dbReference>
<dbReference type="SUPFAM" id="SSF57756">
    <property type="entry name" value="Retrovirus zinc finger-like domains"/>
    <property type="match status" value="3"/>
</dbReference>
<feature type="domain" description="CCHC-type" evidence="5">
    <location>
        <begin position="232"/>
        <end position="245"/>
    </location>
</feature>